<dbReference type="Gene3D" id="3.10.180.10">
    <property type="entry name" value="2,3-Dihydroxybiphenyl 1,2-Dioxygenase, domain 1"/>
    <property type="match status" value="1"/>
</dbReference>
<comment type="similarity">
    <text evidence="1">Belongs to the bleomycin resistance protein family.</text>
</comment>
<comment type="caution">
    <text evidence="5">The sequence shown here is derived from an EMBL/GenBank/DDBJ whole genome shotgun (WGS) entry which is preliminary data.</text>
</comment>
<dbReference type="Proteomes" id="UP000289857">
    <property type="component" value="Unassembled WGS sequence"/>
</dbReference>
<protein>
    <recommendedName>
        <fullName evidence="2">Bleomycin resistance protein</fullName>
    </recommendedName>
</protein>
<dbReference type="RefSeq" id="WP_129462045.1">
    <property type="nucleotide sequence ID" value="NZ_SBKN01000007.1"/>
</dbReference>
<gene>
    <name evidence="5" type="ORF">EQG61_11270</name>
</gene>
<evidence type="ECO:0000313" key="5">
    <source>
        <dbReference type="EMBL" id="RXR21585.1"/>
    </source>
</evidence>
<reference evidence="6" key="1">
    <citation type="submission" date="2019-01" db="EMBL/GenBank/DDBJ databases">
        <title>Cytophagaceae bacterium strain CAR-16.</title>
        <authorList>
            <person name="Chen W.-M."/>
        </authorList>
    </citation>
    <scope>NUCLEOTIDE SEQUENCE [LARGE SCALE GENOMIC DNA]</scope>
    <source>
        <strain evidence="6">WWJ-16</strain>
    </source>
</reference>
<dbReference type="SUPFAM" id="SSF54593">
    <property type="entry name" value="Glyoxalase/Bleomycin resistance protein/Dihydroxybiphenyl dioxygenase"/>
    <property type="match status" value="1"/>
</dbReference>
<proteinExistence type="inferred from homology"/>
<dbReference type="OrthoDB" id="66829at2"/>
<dbReference type="InterPro" id="IPR004360">
    <property type="entry name" value="Glyas_Fos-R_dOase_dom"/>
</dbReference>
<dbReference type="InterPro" id="IPR000335">
    <property type="entry name" value="Bleomycin-R"/>
</dbReference>
<feature type="domain" description="VOC" evidence="4">
    <location>
        <begin position="1"/>
        <end position="117"/>
    </location>
</feature>
<dbReference type="InterPro" id="IPR037523">
    <property type="entry name" value="VOC_core"/>
</dbReference>
<keyword evidence="6" id="KW-1185">Reference proteome</keyword>
<evidence type="ECO:0000256" key="2">
    <source>
        <dbReference type="ARBA" id="ARBA00021572"/>
    </source>
</evidence>
<dbReference type="CDD" id="cd08349">
    <property type="entry name" value="BLMA_like"/>
    <property type="match status" value="1"/>
</dbReference>
<evidence type="ECO:0000259" key="4">
    <source>
        <dbReference type="PROSITE" id="PS51819"/>
    </source>
</evidence>
<sequence length="118" mass="13806">MITAVISKLPMRNRQVTLDFYTQLLGFRELGNAFYPYYLMLERDSHELHFFLHETLNPKENDGQLYLRTTAIDALYNEYLSKNTPIHPNGVLETKAWGQREFSLLDPDHNLLTFGQAI</sequence>
<keyword evidence="3" id="KW-0046">Antibiotic resistance</keyword>
<name>A0A4Q1K6K0_9FLAO</name>
<dbReference type="Pfam" id="PF00903">
    <property type="entry name" value="Glyoxalase"/>
    <property type="match status" value="1"/>
</dbReference>
<organism evidence="5 6">
    <name type="scientific">Flavobacterium stagni</name>
    <dbReference type="NCBI Taxonomy" id="2506421"/>
    <lineage>
        <taxon>Bacteria</taxon>
        <taxon>Pseudomonadati</taxon>
        <taxon>Bacteroidota</taxon>
        <taxon>Flavobacteriia</taxon>
        <taxon>Flavobacteriales</taxon>
        <taxon>Flavobacteriaceae</taxon>
        <taxon>Flavobacterium</taxon>
    </lineage>
</organism>
<dbReference type="EMBL" id="SBKN01000007">
    <property type="protein sequence ID" value="RXR21585.1"/>
    <property type="molecule type" value="Genomic_DNA"/>
</dbReference>
<evidence type="ECO:0000313" key="6">
    <source>
        <dbReference type="Proteomes" id="UP000289857"/>
    </source>
</evidence>
<accession>A0A4Q1K6K0</accession>
<dbReference type="GO" id="GO:0046677">
    <property type="term" value="P:response to antibiotic"/>
    <property type="evidence" value="ECO:0007669"/>
    <property type="project" value="UniProtKB-KW"/>
</dbReference>
<dbReference type="InterPro" id="IPR029068">
    <property type="entry name" value="Glyas_Bleomycin-R_OHBP_Dase"/>
</dbReference>
<dbReference type="PROSITE" id="PS51819">
    <property type="entry name" value="VOC"/>
    <property type="match status" value="1"/>
</dbReference>
<evidence type="ECO:0000256" key="3">
    <source>
        <dbReference type="ARBA" id="ARBA00023251"/>
    </source>
</evidence>
<dbReference type="AlphaFoldDB" id="A0A4Q1K6K0"/>
<evidence type="ECO:0000256" key="1">
    <source>
        <dbReference type="ARBA" id="ARBA00011051"/>
    </source>
</evidence>